<feature type="transmembrane region" description="Helical" evidence="2">
    <location>
        <begin position="180"/>
        <end position="201"/>
    </location>
</feature>
<dbReference type="PROSITE" id="PS50883">
    <property type="entry name" value="EAL"/>
    <property type="match status" value="1"/>
</dbReference>
<dbReference type="Gene3D" id="3.20.20.450">
    <property type="entry name" value="EAL domain"/>
    <property type="match status" value="1"/>
</dbReference>
<feature type="coiled-coil region" evidence="1">
    <location>
        <begin position="257"/>
        <end position="284"/>
    </location>
</feature>
<evidence type="ECO:0000259" key="6">
    <source>
        <dbReference type="PROSITE" id="PS50887"/>
    </source>
</evidence>
<proteinExistence type="predicted"/>
<dbReference type="PANTHER" id="PTHR44757">
    <property type="entry name" value="DIGUANYLATE CYCLASE DGCP"/>
    <property type="match status" value="1"/>
</dbReference>
<dbReference type="InterPro" id="IPR000700">
    <property type="entry name" value="PAS-assoc_C"/>
</dbReference>
<feature type="transmembrane region" description="Helical" evidence="2">
    <location>
        <begin position="83"/>
        <end position="103"/>
    </location>
</feature>
<evidence type="ECO:0000259" key="3">
    <source>
        <dbReference type="PROSITE" id="PS50112"/>
    </source>
</evidence>
<dbReference type="Pfam" id="PF08448">
    <property type="entry name" value="PAS_4"/>
    <property type="match status" value="1"/>
</dbReference>
<evidence type="ECO:0000259" key="5">
    <source>
        <dbReference type="PROSITE" id="PS50883"/>
    </source>
</evidence>
<name>A0A444JEK4_9BACT</name>
<dbReference type="SMART" id="SM00052">
    <property type="entry name" value="EAL"/>
    <property type="match status" value="1"/>
</dbReference>
<dbReference type="Pfam" id="PF00990">
    <property type="entry name" value="GGDEF"/>
    <property type="match status" value="1"/>
</dbReference>
<sequence length="944" mass="106781">MSSVSAGQSDRLWGRGVQAAEGPVIVLLLFAVAFFLPDSGDGHRLHASLHIFLLAGGAFAALFSALFWMLIRNEDEEGSDHRFILLASALLGMGILDGLDGFYRGYAVFSFPPPHLHVPALFIGGVTLALTGLPTGMLSRGLLKFLPWLIGCICLVVGILLLFFFGTVPAQEMSSSLRSIARPLAFVGGIGFFVAWLVFLRTRQGDASGENRLPANGSFLFALASFLSLFSSGWDLLWWFRHLLLFFAYLLCSFFLLSFCRDEVKKLRGNREELETTKKKLADILAHSPALIALKDAGGRFVLTNRRFEKYFGLEQKDIIGRAEEDILDIPPRAQHNEAEEEYEETLCINKEKRVLSTSRFPLTDFGQENCGGGYIRTDSTDRKDLEYQLQLDQKILERAEEAIVVTDAYATIIDINKAYTRITGYEPREIIGENPRICKSGHHDQAFYKAMWKELLETGKWSGEIWDRRKNGEVYQKWLTINAIYDNTGETINYIGIFTDITEKRRVERQLKKLLFYDSLTNLPNRTLFEELLVQAVQNSQFHDEPLVLLCIDLHRFKDINDTLGYKAGDELLIQVSKRIRSCVRETDTVSRLYGDEFMVLLSEIKLKESIGHLARHLLHVLQQPFHLAGEEVFIDACIGISVYPEDGEDAEHLVRNANTAMNYAQKRGQGNYQYFRAHMNENLQHRVTVERELRHALEREEFILFYQPKCTLSTGRIAGVEALMRWRHPTKGIISPAEFIPVAEESSLILALGEWGLREACRQVKVWREQGLGVLPMAVNLSSKQFQDKQLLRLVIEALDENKMEPEALELEITESVLMEYPDVAAQLLKDIRGMGVRIAIDDFGTGYSSLAYLKSFPVNTLKIDQAFITDIVRDNNDGAIVGSILSMAKNLNLKVIAEGVETKGQMELLRKMGCEEIQGYYFSKPLPPEGIAELLRKSELC</sequence>
<feature type="transmembrane region" description="Helical" evidence="2">
    <location>
        <begin position="145"/>
        <end position="168"/>
    </location>
</feature>
<feature type="transmembrane region" description="Helical" evidence="2">
    <location>
        <begin position="12"/>
        <end position="36"/>
    </location>
</feature>
<keyword evidence="1" id="KW-0175">Coiled coil</keyword>
<organism evidence="7 8">
    <name type="scientific">Candidatus Electrothrix marina</name>
    <dbReference type="NCBI Taxonomy" id="1859130"/>
    <lineage>
        <taxon>Bacteria</taxon>
        <taxon>Pseudomonadati</taxon>
        <taxon>Thermodesulfobacteriota</taxon>
        <taxon>Desulfobulbia</taxon>
        <taxon>Desulfobulbales</taxon>
        <taxon>Desulfobulbaceae</taxon>
        <taxon>Candidatus Electrothrix</taxon>
    </lineage>
</organism>
<dbReference type="SUPFAM" id="SSF55073">
    <property type="entry name" value="Nucleotide cyclase"/>
    <property type="match status" value="1"/>
</dbReference>
<dbReference type="PROSITE" id="PS50113">
    <property type="entry name" value="PAC"/>
    <property type="match status" value="1"/>
</dbReference>
<dbReference type="InterPro" id="IPR035919">
    <property type="entry name" value="EAL_sf"/>
</dbReference>
<dbReference type="InterPro" id="IPR043128">
    <property type="entry name" value="Rev_trsase/Diguanyl_cyclase"/>
</dbReference>
<feature type="domain" description="PAS" evidence="3">
    <location>
        <begin position="277"/>
        <end position="330"/>
    </location>
</feature>
<evidence type="ECO:0000256" key="1">
    <source>
        <dbReference type="SAM" id="Coils"/>
    </source>
</evidence>
<dbReference type="EMBL" id="MTKS01000123">
    <property type="protein sequence ID" value="RWX51514.1"/>
    <property type="molecule type" value="Genomic_DNA"/>
</dbReference>
<dbReference type="SUPFAM" id="SSF55785">
    <property type="entry name" value="PYP-like sensor domain (PAS domain)"/>
    <property type="match status" value="2"/>
</dbReference>
<dbReference type="PROSITE" id="PS50112">
    <property type="entry name" value="PAS"/>
    <property type="match status" value="2"/>
</dbReference>
<keyword evidence="2" id="KW-0812">Transmembrane</keyword>
<dbReference type="InterPro" id="IPR052155">
    <property type="entry name" value="Biofilm_reg_signaling"/>
</dbReference>
<dbReference type="InterPro" id="IPR000160">
    <property type="entry name" value="GGDEF_dom"/>
</dbReference>
<feature type="transmembrane region" description="Helical" evidence="2">
    <location>
        <begin position="213"/>
        <end position="232"/>
    </location>
</feature>
<keyword evidence="2" id="KW-1133">Transmembrane helix</keyword>
<dbReference type="Gene3D" id="3.30.70.270">
    <property type="match status" value="1"/>
</dbReference>
<evidence type="ECO:0000256" key="2">
    <source>
        <dbReference type="SAM" id="Phobius"/>
    </source>
</evidence>
<feature type="transmembrane region" description="Helical" evidence="2">
    <location>
        <begin position="48"/>
        <end position="71"/>
    </location>
</feature>
<feature type="domain" description="PAC" evidence="4">
    <location>
        <begin position="462"/>
        <end position="514"/>
    </location>
</feature>
<evidence type="ECO:0000259" key="4">
    <source>
        <dbReference type="PROSITE" id="PS50113"/>
    </source>
</evidence>
<dbReference type="Pfam" id="PF13426">
    <property type="entry name" value="PAS_9"/>
    <property type="match status" value="1"/>
</dbReference>
<dbReference type="Proteomes" id="UP000288892">
    <property type="component" value="Unassembled WGS sequence"/>
</dbReference>
<dbReference type="InterPro" id="IPR035965">
    <property type="entry name" value="PAS-like_dom_sf"/>
</dbReference>
<dbReference type="SMART" id="SM00086">
    <property type="entry name" value="PAC"/>
    <property type="match status" value="1"/>
</dbReference>
<keyword evidence="2" id="KW-0472">Membrane</keyword>
<feature type="transmembrane region" description="Helical" evidence="2">
    <location>
        <begin position="115"/>
        <end position="133"/>
    </location>
</feature>
<evidence type="ECO:0000313" key="7">
    <source>
        <dbReference type="EMBL" id="RWX51514.1"/>
    </source>
</evidence>
<dbReference type="Pfam" id="PF00563">
    <property type="entry name" value="EAL"/>
    <property type="match status" value="1"/>
</dbReference>
<reference evidence="7 8" key="1">
    <citation type="submission" date="2017-01" db="EMBL/GenBank/DDBJ databases">
        <title>The cable genome- insights into the physiology and evolution of filamentous bacteria capable of sulfide oxidation via long distance electron transfer.</title>
        <authorList>
            <person name="Schreiber L."/>
            <person name="Bjerg J.T."/>
            <person name="Boggild A."/>
            <person name="Van De Vossenberg J."/>
            <person name="Meysman F."/>
            <person name="Nielsen L.P."/>
            <person name="Schramm A."/>
            <person name="Kjeldsen K.U."/>
        </authorList>
    </citation>
    <scope>NUCLEOTIDE SEQUENCE [LARGE SCALE GENOMIC DNA]</scope>
    <source>
        <strain evidence="7">A5</strain>
    </source>
</reference>
<dbReference type="InterPro" id="IPR001610">
    <property type="entry name" value="PAC"/>
</dbReference>
<accession>A0A444JEK4</accession>
<comment type="caution">
    <text evidence="7">The sequence shown here is derived from an EMBL/GenBank/DDBJ whole genome shotgun (WGS) entry which is preliminary data.</text>
</comment>
<dbReference type="FunFam" id="3.20.20.450:FF:000001">
    <property type="entry name" value="Cyclic di-GMP phosphodiesterase yahA"/>
    <property type="match status" value="1"/>
</dbReference>
<keyword evidence="8" id="KW-1185">Reference proteome</keyword>
<feature type="domain" description="GGDEF" evidence="6">
    <location>
        <begin position="546"/>
        <end position="679"/>
    </location>
</feature>
<dbReference type="NCBIfam" id="TIGR00229">
    <property type="entry name" value="sensory_box"/>
    <property type="match status" value="2"/>
</dbReference>
<dbReference type="InterPro" id="IPR000014">
    <property type="entry name" value="PAS"/>
</dbReference>
<dbReference type="Gene3D" id="3.30.450.20">
    <property type="entry name" value="PAS domain"/>
    <property type="match status" value="2"/>
</dbReference>
<dbReference type="CDD" id="cd01949">
    <property type="entry name" value="GGDEF"/>
    <property type="match status" value="1"/>
</dbReference>
<dbReference type="CDD" id="cd00130">
    <property type="entry name" value="PAS"/>
    <property type="match status" value="2"/>
</dbReference>
<dbReference type="PROSITE" id="PS50887">
    <property type="entry name" value="GGDEF"/>
    <property type="match status" value="1"/>
</dbReference>
<dbReference type="SMART" id="SM00091">
    <property type="entry name" value="PAS"/>
    <property type="match status" value="2"/>
</dbReference>
<dbReference type="PANTHER" id="PTHR44757:SF2">
    <property type="entry name" value="BIOFILM ARCHITECTURE MAINTENANCE PROTEIN MBAA"/>
    <property type="match status" value="1"/>
</dbReference>
<gene>
    <name evidence="7" type="ORF">VU01_11232</name>
</gene>
<dbReference type="AlphaFoldDB" id="A0A444JEK4"/>
<feature type="domain" description="EAL" evidence="5">
    <location>
        <begin position="688"/>
        <end position="942"/>
    </location>
</feature>
<evidence type="ECO:0000313" key="8">
    <source>
        <dbReference type="Proteomes" id="UP000288892"/>
    </source>
</evidence>
<dbReference type="NCBIfam" id="TIGR00254">
    <property type="entry name" value="GGDEF"/>
    <property type="match status" value="1"/>
</dbReference>
<dbReference type="InterPro" id="IPR013656">
    <property type="entry name" value="PAS_4"/>
</dbReference>
<dbReference type="InterPro" id="IPR029787">
    <property type="entry name" value="Nucleotide_cyclase"/>
</dbReference>
<dbReference type="SUPFAM" id="SSF141868">
    <property type="entry name" value="EAL domain-like"/>
    <property type="match status" value="1"/>
</dbReference>
<dbReference type="SMART" id="SM00267">
    <property type="entry name" value="GGDEF"/>
    <property type="match status" value="1"/>
</dbReference>
<protein>
    <submittedName>
        <fullName evidence="7">PAS domain S-box-containing protein/diguanylate cyclase (GGDEF) domain-containing protein</fullName>
    </submittedName>
</protein>
<dbReference type="CDD" id="cd01948">
    <property type="entry name" value="EAL"/>
    <property type="match status" value="1"/>
</dbReference>
<feature type="transmembrane region" description="Helical" evidence="2">
    <location>
        <begin position="238"/>
        <end position="260"/>
    </location>
</feature>
<dbReference type="InterPro" id="IPR001633">
    <property type="entry name" value="EAL_dom"/>
</dbReference>
<feature type="domain" description="PAS" evidence="3">
    <location>
        <begin position="389"/>
        <end position="435"/>
    </location>
</feature>